<proteinExistence type="inferred from homology"/>
<dbReference type="SUPFAM" id="SSF53254">
    <property type="entry name" value="Phosphoglycerate mutase-like"/>
    <property type="match status" value="1"/>
</dbReference>
<evidence type="ECO:0000256" key="6">
    <source>
        <dbReference type="PIRSR" id="PIRSR613078-1"/>
    </source>
</evidence>
<comment type="pathway">
    <text evidence="2 9">Carbohydrate degradation; glycolysis; pyruvate from D-glyceraldehyde 3-phosphate: step 3/5.</text>
</comment>
<dbReference type="GO" id="GO:0006096">
    <property type="term" value="P:glycolytic process"/>
    <property type="evidence" value="ECO:0007669"/>
    <property type="project" value="UniProtKB-UniPathway"/>
</dbReference>
<keyword evidence="5 9" id="KW-0413">Isomerase</keyword>
<dbReference type="InterPro" id="IPR013078">
    <property type="entry name" value="His_Pase_superF_clade-1"/>
</dbReference>
<dbReference type="NCBIfam" id="TIGR01258">
    <property type="entry name" value="pgm_1"/>
    <property type="match status" value="1"/>
</dbReference>
<dbReference type="InterPro" id="IPR029033">
    <property type="entry name" value="His_PPase_superfam"/>
</dbReference>
<feature type="binding site" evidence="7">
    <location>
        <begin position="91"/>
        <end position="94"/>
    </location>
    <ligand>
        <name>substrate</name>
    </ligand>
</feature>
<dbReference type="KEGG" id="ppa:PAS_chr3_0693"/>
<dbReference type="InterPro" id="IPR005952">
    <property type="entry name" value="Phosphogly_mut1"/>
</dbReference>
<dbReference type="UniPathway" id="UPA00109">
    <property type="reaction ID" value="UER00186"/>
</dbReference>
<dbReference type="EC" id="5.4.2.11" evidence="9"/>
<dbReference type="HOGENOM" id="CLU_033323_1_1_1"/>
<dbReference type="CDD" id="cd07067">
    <property type="entry name" value="HP_PGM_like"/>
    <property type="match status" value="1"/>
</dbReference>
<comment type="similarity">
    <text evidence="3 9">Belongs to the phosphoglycerate mutase family. BPG-dependent PGAM subfamily.</text>
</comment>
<dbReference type="PIRSF" id="PIRSF000709">
    <property type="entry name" value="6PFK_2-Ptase"/>
    <property type="match status" value="1"/>
</dbReference>
<evidence type="ECO:0000256" key="8">
    <source>
        <dbReference type="PIRSR" id="PIRSR613078-3"/>
    </source>
</evidence>
<evidence type="ECO:0000256" key="5">
    <source>
        <dbReference type="ARBA" id="ARBA00023235"/>
    </source>
</evidence>
<dbReference type="STRING" id="644223.C4R5A6"/>
<dbReference type="Gene3D" id="3.40.50.1240">
    <property type="entry name" value="Phosphoglycerate mutase-like"/>
    <property type="match status" value="1"/>
</dbReference>
<dbReference type="RefSeq" id="XP_002492921.1">
    <property type="nucleotide sequence ID" value="XM_002492876.1"/>
</dbReference>
<dbReference type="EMBL" id="FN392321">
    <property type="protein sequence ID" value="CAY70742.1"/>
    <property type="molecule type" value="Genomic_DNA"/>
</dbReference>
<dbReference type="InterPro" id="IPR001345">
    <property type="entry name" value="PG/BPGM_mutase_AS"/>
</dbReference>
<keyword evidence="4 9" id="KW-0324">Glycolysis</keyword>
<dbReference type="Pfam" id="PF00300">
    <property type="entry name" value="His_Phos_1"/>
    <property type="match status" value="1"/>
</dbReference>
<evidence type="ECO:0000256" key="3">
    <source>
        <dbReference type="ARBA" id="ARBA00006717"/>
    </source>
</evidence>
<dbReference type="OMA" id="MVFFKFL"/>
<dbReference type="PROSITE" id="PS00175">
    <property type="entry name" value="PG_MUTASE"/>
    <property type="match status" value="1"/>
</dbReference>
<feature type="binding site" evidence="7">
    <location>
        <position position="64"/>
    </location>
    <ligand>
        <name>substrate</name>
    </ligand>
</feature>
<dbReference type="OrthoDB" id="354304at2759"/>
<protein>
    <recommendedName>
        <fullName evidence="9">Phosphoglycerate mutase</fullName>
        <ecNumber evidence="9">5.4.2.11</ecNumber>
    </recommendedName>
</protein>
<evidence type="ECO:0000256" key="9">
    <source>
        <dbReference type="RuleBase" id="RU004511"/>
    </source>
</evidence>
<evidence type="ECO:0000256" key="4">
    <source>
        <dbReference type="ARBA" id="ARBA00023152"/>
    </source>
</evidence>
<comment type="catalytic activity">
    <reaction evidence="1 9">
        <text>(2R)-2-phosphoglycerate = (2R)-3-phosphoglycerate</text>
        <dbReference type="Rhea" id="RHEA:15901"/>
        <dbReference type="ChEBI" id="CHEBI:58272"/>
        <dbReference type="ChEBI" id="CHEBI:58289"/>
        <dbReference type="EC" id="5.4.2.11"/>
    </reaction>
</comment>
<organism evidence="10 11">
    <name type="scientific">Komagataella phaffii (strain GS115 / ATCC 20864)</name>
    <name type="common">Yeast</name>
    <name type="synonym">Pichia pastoris</name>
    <dbReference type="NCBI Taxonomy" id="644223"/>
    <lineage>
        <taxon>Eukaryota</taxon>
        <taxon>Fungi</taxon>
        <taxon>Dikarya</taxon>
        <taxon>Ascomycota</taxon>
        <taxon>Saccharomycotina</taxon>
        <taxon>Pichiomycetes</taxon>
        <taxon>Pichiales</taxon>
        <taxon>Pichiaceae</taxon>
        <taxon>Komagataella</taxon>
    </lineage>
</organism>
<dbReference type="InParanoid" id="C4R5A6"/>
<evidence type="ECO:0000313" key="11">
    <source>
        <dbReference type="Proteomes" id="UP000000314"/>
    </source>
</evidence>
<dbReference type="SMR" id="C4R5A6"/>
<sequence length="250" mass="28954">MTEAKYTIILVRHGQSQWNRLDRFCGWEDVHLSTEGARQAEYSGRLIRESGIIPTVLHTSRLTRSCQTGNIILEQLNRQYIDIYRSWRLNERHYGALQGRFKSDVLKEVGKEKYMEWRRAYEGCPPLLEEADHDDRYRNVDRSELPRGESLKMVLERFLPYVNDVLVPLLEKDPSEIPLLSVHGSIVRALIKYWYSISDEDISGINIPNAIPLVITLDKDFKPVGAYKYLDPQSAYVEANKVAHQGFGQT</sequence>
<dbReference type="eggNOG" id="KOG0235">
    <property type="taxonomic scope" value="Eukaryota"/>
</dbReference>
<dbReference type="HAMAP" id="MF_01039">
    <property type="entry name" value="PGAM_GpmA"/>
    <property type="match status" value="1"/>
</dbReference>
<dbReference type="GeneID" id="8200393"/>
<name>C4R5A6_KOMPG</name>
<gene>
    <name evidence="10" type="ordered locus">PAS_chr3_0693</name>
</gene>
<feature type="active site" description="Proton donor/acceptor" evidence="6">
    <location>
        <position position="91"/>
    </location>
</feature>
<feature type="binding site" evidence="7">
    <location>
        <position position="102"/>
    </location>
    <ligand>
        <name>substrate</name>
    </ligand>
</feature>
<reference evidence="10 11" key="1">
    <citation type="journal article" date="2009" name="Nat. Biotechnol.">
        <title>Genome sequence of the recombinant protein production host Pichia pastoris.</title>
        <authorList>
            <person name="De Schutter K."/>
            <person name="Lin Y.C."/>
            <person name="Tiels P."/>
            <person name="Van Hecke A."/>
            <person name="Glinka S."/>
            <person name="Weber-Lehmann J."/>
            <person name="Rouze P."/>
            <person name="Van de Peer Y."/>
            <person name="Callewaert N."/>
        </authorList>
    </citation>
    <scope>NUCLEOTIDE SEQUENCE [LARGE SCALE GENOMIC DNA]</scope>
    <source>
        <strain evidence="11">GS115 / ATCC 20864</strain>
    </source>
</reference>
<feature type="site" description="Transition state stabilizer" evidence="8">
    <location>
        <position position="183"/>
    </location>
</feature>
<evidence type="ECO:0000256" key="2">
    <source>
        <dbReference type="ARBA" id="ARBA00004798"/>
    </source>
</evidence>
<feature type="active site" description="Tele-phosphohistidine intermediate" evidence="6">
    <location>
        <position position="13"/>
    </location>
</feature>
<dbReference type="Proteomes" id="UP000000314">
    <property type="component" value="Chromosome 3"/>
</dbReference>
<dbReference type="SMART" id="SM00855">
    <property type="entry name" value="PGAM"/>
    <property type="match status" value="1"/>
</dbReference>
<evidence type="ECO:0000256" key="7">
    <source>
        <dbReference type="PIRSR" id="PIRSR613078-2"/>
    </source>
</evidence>
<evidence type="ECO:0000256" key="1">
    <source>
        <dbReference type="ARBA" id="ARBA00000380"/>
    </source>
</evidence>
<dbReference type="PANTHER" id="PTHR11931">
    <property type="entry name" value="PHOSPHOGLYCERATE MUTASE"/>
    <property type="match status" value="1"/>
</dbReference>
<keyword evidence="11" id="KW-1185">Reference proteome</keyword>
<evidence type="ECO:0000313" key="10">
    <source>
        <dbReference type="EMBL" id="CAY70742.1"/>
    </source>
</evidence>
<accession>C4R5A6</accession>
<dbReference type="GO" id="GO:0004619">
    <property type="term" value="F:phosphoglycerate mutase activity"/>
    <property type="evidence" value="ECO:0007669"/>
    <property type="project" value="UniProtKB-EC"/>
</dbReference>
<feature type="binding site" evidence="7">
    <location>
        <begin position="12"/>
        <end position="19"/>
    </location>
    <ligand>
        <name>substrate</name>
    </ligand>
</feature>
<dbReference type="AlphaFoldDB" id="C4R5A6"/>
<feature type="binding site" evidence="7">
    <location>
        <begin position="118"/>
        <end position="119"/>
    </location>
    <ligand>
        <name>substrate</name>
    </ligand>
</feature>